<gene>
    <name evidence="2" type="ORF">RTCCBAU85039_2053</name>
    <name evidence="3" type="ORF">SAMN05216228_100747</name>
</gene>
<protein>
    <submittedName>
        <fullName evidence="2">Uncharacterized protein</fullName>
    </submittedName>
</protein>
<feature type="transmembrane region" description="Helical" evidence="1">
    <location>
        <begin position="26"/>
        <end position="46"/>
    </location>
</feature>
<reference evidence="4" key="1">
    <citation type="submission" date="2016-10" db="EMBL/GenBank/DDBJ databases">
        <authorList>
            <person name="Wibberg D."/>
        </authorList>
    </citation>
    <scope>NUCLEOTIDE SEQUENCE [LARGE SCALE GENOMIC DNA]</scope>
</reference>
<name>A0A1H8J1V3_9HYPH</name>
<evidence type="ECO:0000313" key="5">
    <source>
        <dbReference type="Proteomes" id="UP000198939"/>
    </source>
</evidence>
<dbReference type="AlphaFoldDB" id="A0A1H8J1V3"/>
<dbReference type="RefSeq" id="WP_072374611.1">
    <property type="nucleotide sequence ID" value="NZ_FNXB01000009.1"/>
</dbReference>
<organism evidence="2 4">
    <name type="scientific">Rhizobium tibeticum</name>
    <dbReference type="NCBI Taxonomy" id="501024"/>
    <lineage>
        <taxon>Bacteria</taxon>
        <taxon>Pseudomonadati</taxon>
        <taxon>Pseudomonadota</taxon>
        <taxon>Alphaproteobacteria</taxon>
        <taxon>Hyphomicrobiales</taxon>
        <taxon>Rhizobiaceae</taxon>
        <taxon>Rhizobium/Agrobacterium group</taxon>
        <taxon>Rhizobium</taxon>
    </lineage>
</organism>
<reference evidence="2" key="3">
    <citation type="submission" date="2016-10" db="EMBL/GenBank/DDBJ databases">
        <authorList>
            <person name="de Groot N.N."/>
        </authorList>
    </citation>
    <scope>NUCLEOTIDE SEQUENCE [LARGE SCALE GENOMIC DNA]</scope>
    <source>
        <strain evidence="2">CCBAU85039</strain>
    </source>
</reference>
<proteinExistence type="predicted"/>
<dbReference type="EMBL" id="FOCV01000007">
    <property type="protein sequence ID" value="SEN74177.1"/>
    <property type="molecule type" value="Genomic_DNA"/>
</dbReference>
<dbReference type="Proteomes" id="UP000183063">
    <property type="component" value="Unassembled WGS sequence"/>
</dbReference>
<dbReference type="OrthoDB" id="7777996at2"/>
<keyword evidence="1" id="KW-0472">Membrane</keyword>
<accession>A0A1H8J1V3</accession>
<keyword evidence="5" id="KW-1185">Reference proteome</keyword>
<keyword evidence="1" id="KW-0812">Transmembrane</keyword>
<evidence type="ECO:0000313" key="4">
    <source>
        <dbReference type="Proteomes" id="UP000183063"/>
    </source>
</evidence>
<sequence length="93" mass="9830">MLSSDPTRRSTSVETPTGNIAGVADWLRLAAAPTFAIMAIVTLASGGADMICSAMQDVFAVDGMTTMYLLMCVFHLPPWLGLISGRTVEPGRP</sequence>
<dbReference type="STRING" id="501024.RTCCBAU85039_2053"/>
<dbReference type="EMBL" id="FNXB01000009">
    <property type="protein sequence ID" value="SEH73753.1"/>
    <property type="molecule type" value="Genomic_DNA"/>
</dbReference>
<evidence type="ECO:0000313" key="3">
    <source>
        <dbReference type="EMBL" id="SEN74177.1"/>
    </source>
</evidence>
<evidence type="ECO:0000313" key="2">
    <source>
        <dbReference type="EMBL" id="SEH73753.1"/>
    </source>
</evidence>
<feature type="transmembrane region" description="Helical" evidence="1">
    <location>
        <begin position="58"/>
        <end position="76"/>
    </location>
</feature>
<keyword evidence="1" id="KW-1133">Transmembrane helix</keyword>
<reference evidence="3 5" key="2">
    <citation type="submission" date="2016-10" db="EMBL/GenBank/DDBJ databases">
        <authorList>
            <person name="Varghese N."/>
            <person name="Submissions S."/>
        </authorList>
    </citation>
    <scope>NUCLEOTIDE SEQUENCE [LARGE SCALE GENOMIC DNA]</scope>
    <source>
        <strain evidence="3 5">CGMCC 1.7071</strain>
    </source>
</reference>
<evidence type="ECO:0000256" key="1">
    <source>
        <dbReference type="SAM" id="Phobius"/>
    </source>
</evidence>
<dbReference type="Proteomes" id="UP000198939">
    <property type="component" value="Unassembled WGS sequence"/>
</dbReference>